<dbReference type="Pfam" id="PF13561">
    <property type="entry name" value="adh_short_C2"/>
    <property type="match status" value="1"/>
</dbReference>
<dbReference type="InterPro" id="IPR036291">
    <property type="entry name" value="NAD(P)-bd_dom_sf"/>
</dbReference>
<keyword evidence="2" id="KW-0521">NADP</keyword>
<dbReference type="AlphaFoldDB" id="A0A1G6QKH4"/>
<dbReference type="PROSITE" id="PS00061">
    <property type="entry name" value="ADH_SHORT"/>
    <property type="match status" value="1"/>
</dbReference>
<gene>
    <name evidence="4" type="ORF">SAMN05421630_104487</name>
</gene>
<keyword evidence="3" id="KW-0560">Oxidoreductase</keyword>
<organism evidence="4 5">
    <name type="scientific">Prauserella marina</name>
    <dbReference type="NCBI Taxonomy" id="530584"/>
    <lineage>
        <taxon>Bacteria</taxon>
        <taxon>Bacillati</taxon>
        <taxon>Actinomycetota</taxon>
        <taxon>Actinomycetes</taxon>
        <taxon>Pseudonocardiales</taxon>
        <taxon>Pseudonocardiaceae</taxon>
        <taxon>Prauserella</taxon>
    </lineage>
</organism>
<evidence type="ECO:0000256" key="2">
    <source>
        <dbReference type="ARBA" id="ARBA00022857"/>
    </source>
</evidence>
<sequence>MGAPLAEFPDAAWEKLVNVNLAGVFRLTVALLDALRAAGSEQDPARVINIGSIAGLRVTSLENYAYSSTKAAVHMLTRHLAGHLTGDNVTVNAIAPGYFESKMSAFVFNDPDTKRELEASIPMGRVGTTSDIAGVVQFLSSRAGAYLTGVVLPLDGGVVDCA</sequence>
<evidence type="ECO:0000256" key="3">
    <source>
        <dbReference type="ARBA" id="ARBA00023002"/>
    </source>
</evidence>
<comment type="similarity">
    <text evidence="1">Belongs to the short-chain dehydrogenases/reductases (SDR) family.</text>
</comment>
<dbReference type="Gene3D" id="3.40.50.720">
    <property type="entry name" value="NAD(P)-binding Rossmann-like Domain"/>
    <property type="match status" value="1"/>
</dbReference>
<evidence type="ECO:0000256" key="1">
    <source>
        <dbReference type="ARBA" id="ARBA00006484"/>
    </source>
</evidence>
<dbReference type="GO" id="GO:0016491">
    <property type="term" value="F:oxidoreductase activity"/>
    <property type="evidence" value="ECO:0007669"/>
    <property type="project" value="UniProtKB-KW"/>
</dbReference>
<dbReference type="EMBL" id="FMZE01000004">
    <property type="protein sequence ID" value="SDC92783.1"/>
    <property type="molecule type" value="Genomic_DNA"/>
</dbReference>
<proteinExistence type="inferred from homology"/>
<dbReference type="InterPro" id="IPR020904">
    <property type="entry name" value="Sc_DH/Rdtase_CS"/>
</dbReference>
<keyword evidence="5" id="KW-1185">Reference proteome</keyword>
<name>A0A1G6QKH4_9PSEU</name>
<protein>
    <submittedName>
        <fullName evidence="4">Enoyl-(Acyl carrier protein) reductase</fullName>
    </submittedName>
</protein>
<dbReference type="STRING" id="530584.SAMN05421630_104487"/>
<dbReference type="PANTHER" id="PTHR43618">
    <property type="entry name" value="7-ALPHA-HYDROXYSTEROID DEHYDROGENASE"/>
    <property type="match status" value="1"/>
</dbReference>
<dbReference type="Proteomes" id="UP000199494">
    <property type="component" value="Unassembled WGS sequence"/>
</dbReference>
<evidence type="ECO:0000313" key="4">
    <source>
        <dbReference type="EMBL" id="SDC92783.1"/>
    </source>
</evidence>
<dbReference type="SUPFAM" id="SSF51735">
    <property type="entry name" value="NAD(P)-binding Rossmann-fold domains"/>
    <property type="match status" value="1"/>
</dbReference>
<dbReference type="PRINTS" id="PR00081">
    <property type="entry name" value="GDHRDH"/>
</dbReference>
<reference evidence="4 5" key="1">
    <citation type="submission" date="2016-10" db="EMBL/GenBank/DDBJ databases">
        <authorList>
            <person name="de Groot N.N."/>
        </authorList>
    </citation>
    <scope>NUCLEOTIDE SEQUENCE [LARGE SCALE GENOMIC DNA]</scope>
    <source>
        <strain evidence="4 5">CGMCC 4.5506</strain>
    </source>
</reference>
<dbReference type="PANTHER" id="PTHR43618:SF8">
    <property type="entry name" value="7ALPHA-HYDROXYSTEROID DEHYDROGENASE"/>
    <property type="match status" value="1"/>
</dbReference>
<evidence type="ECO:0000313" key="5">
    <source>
        <dbReference type="Proteomes" id="UP000199494"/>
    </source>
</evidence>
<dbReference type="InterPro" id="IPR052178">
    <property type="entry name" value="Sec_Metab_Biosynth_SDR"/>
</dbReference>
<dbReference type="InterPro" id="IPR002347">
    <property type="entry name" value="SDR_fam"/>
</dbReference>
<accession>A0A1G6QKH4</accession>